<protein>
    <submittedName>
        <fullName evidence="1">Uncharacterized protein</fullName>
    </submittedName>
</protein>
<reference evidence="1 2" key="1">
    <citation type="submission" date="2022-05" db="EMBL/GenBank/DDBJ databases">
        <title>A multi-omics perspective on studying reproductive biology in Daphnia sinensis.</title>
        <authorList>
            <person name="Jia J."/>
        </authorList>
    </citation>
    <scope>NUCLEOTIDE SEQUENCE [LARGE SCALE GENOMIC DNA]</scope>
    <source>
        <strain evidence="1 2">WSL</strain>
    </source>
</reference>
<name>A0AAD5PV64_9CRUS</name>
<organism evidence="1 2">
    <name type="scientific">Daphnia sinensis</name>
    <dbReference type="NCBI Taxonomy" id="1820382"/>
    <lineage>
        <taxon>Eukaryota</taxon>
        <taxon>Metazoa</taxon>
        <taxon>Ecdysozoa</taxon>
        <taxon>Arthropoda</taxon>
        <taxon>Crustacea</taxon>
        <taxon>Branchiopoda</taxon>
        <taxon>Diplostraca</taxon>
        <taxon>Cladocera</taxon>
        <taxon>Anomopoda</taxon>
        <taxon>Daphniidae</taxon>
        <taxon>Daphnia</taxon>
        <taxon>Daphnia similis group</taxon>
    </lineage>
</organism>
<evidence type="ECO:0000313" key="2">
    <source>
        <dbReference type="Proteomes" id="UP000820818"/>
    </source>
</evidence>
<evidence type="ECO:0000313" key="1">
    <source>
        <dbReference type="EMBL" id="KAI9560387.1"/>
    </source>
</evidence>
<proteinExistence type="predicted"/>
<keyword evidence="2" id="KW-1185">Reference proteome</keyword>
<comment type="caution">
    <text evidence="1">The sequence shown here is derived from an EMBL/GenBank/DDBJ whole genome shotgun (WGS) entry which is preliminary data.</text>
</comment>
<dbReference type="AlphaFoldDB" id="A0AAD5PV64"/>
<gene>
    <name evidence="1" type="ORF">GHT06_014404</name>
</gene>
<dbReference type="Proteomes" id="UP000820818">
    <property type="component" value="Linkage Group LG4"/>
</dbReference>
<dbReference type="EMBL" id="WJBH02000004">
    <property type="protein sequence ID" value="KAI9560387.1"/>
    <property type="molecule type" value="Genomic_DNA"/>
</dbReference>
<sequence length="70" mass="8294">MPVRDLNVRIKDDNHKKKAIAPCFFFLFSSFYLLKQPRSSPSTEISHVHYPSPLLYLYLSRARKHTEKKT</sequence>
<accession>A0AAD5PV64</accession>